<reference evidence="3" key="1">
    <citation type="journal article" date="2019" name="Int. J. Syst. Evol. Microbiol.">
        <title>The Global Catalogue of Microorganisms (GCM) 10K type strain sequencing project: providing services to taxonomists for standard genome sequencing and annotation.</title>
        <authorList>
            <consortium name="The Broad Institute Genomics Platform"/>
            <consortium name="The Broad Institute Genome Sequencing Center for Infectious Disease"/>
            <person name="Wu L."/>
            <person name="Ma J."/>
        </authorList>
    </citation>
    <scope>NUCLEOTIDE SEQUENCE [LARGE SCALE GENOMIC DNA]</scope>
    <source>
        <strain evidence="3">NBRC 101365</strain>
    </source>
</reference>
<dbReference type="Proteomes" id="UP001156882">
    <property type="component" value="Unassembled WGS sequence"/>
</dbReference>
<dbReference type="InterPro" id="IPR029063">
    <property type="entry name" value="SAM-dependent_MTases_sf"/>
</dbReference>
<sequence length="338" mass="36930">MVCEQCGTIQKEADAVWLDEIKRIYDAYQIYHLSEGAEQVIFSPAGQPVPRSRMLVDFVVGKLPRRGHGRLIDIGCGNGSALANFSALLPGWRFDGSELSDSALPRLLAIPGFETLHTGPIEGQYDVVSLIHSLEHMPAPREALVEAVGLLGADATLFVEIPDIETSPFDLLVADHRTHFTRTTLRALAGRASVAVDFLENTVIAKENTLLGRRGTPTLFNPDPLAGESIVERTLDWLESVLDSARQASEHSGGFGIFGTSISGMWLYGALRDRVTFFVDEDETRVGKTYEGRPILAPAEIQAGSKVYVPLAKSTARRVADRLQKTDVVYDIPPEMAS</sequence>
<dbReference type="EMBL" id="BSPC01000066">
    <property type="protein sequence ID" value="GLS22712.1"/>
    <property type="molecule type" value="Genomic_DNA"/>
</dbReference>
<keyword evidence="3" id="KW-1185">Reference proteome</keyword>
<accession>A0ABQ6CQU2</accession>
<evidence type="ECO:0000313" key="2">
    <source>
        <dbReference type="EMBL" id="GLS22712.1"/>
    </source>
</evidence>
<evidence type="ECO:0008006" key="4">
    <source>
        <dbReference type="Google" id="ProtNLM"/>
    </source>
</evidence>
<name>A0ABQ6CQU2_9HYPH</name>
<dbReference type="PANTHER" id="PTHR43861">
    <property type="entry name" value="TRANS-ACONITATE 2-METHYLTRANSFERASE-RELATED"/>
    <property type="match status" value="1"/>
</dbReference>
<evidence type="ECO:0000313" key="3">
    <source>
        <dbReference type="Proteomes" id="UP001156882"/>
    </source>
</evidence>
<comment type="caution">
    <text evidence="2">The sequence shown here is derived from an EMBL/GenBank/DDBJ whole genome shotgun (WGS) entry which is preliminary data.</text>
</comment>
<organism evidence="2 3">
    <name type="scientific">Labrys miyagiensis</name>
    <dbReference type="NCBI Taxonomy" id="346912"/>
    <lineage>
        <taxon>Bacteria</taxon>
        <taxon>Pseudomonadati</taxon>
        <taxon>Pseudomonadota</taxon>
        <taxon>Alphaproteobacteria</taxon>
        <taxon>Hyphomicrobiales</taxon>
        <taxon>Xanthobacteraceae</taxon>
        <taxon>Labrys</taxon>
    </lineage>
</organism>
<proteinExistence type="predicted"/>
<evidence type="ECO:0000256" key="1">
    <source>
        <dbReference type="ARBA" id="ARBA00022679"/>
    </source>
</evidence>
<gene>
    <name evidence="2" type="ORF">GCM10007874_57320</name>
</gene>
<dbReference type="Pfam" id="PF13489">
    <property type="entry name" value="Methyltransf_23"/>
    <property type="match status" value="1"/>
</dbReference>
<protein>
    <recommendedName>
        <fullName evidence="4">Methyltransferase domain-containing protein</fullName>
    </recommendedName>
</protein>
<dbReference type="CDD" id="cd02440">
    <property type="entry name" value="AdoMet_MTases"/>
    <property type="match status" value="1"/>
</dbReference>
<dbReference type="SUPFAM" id="SSF53335">
    <property type="entry name" value="S-adenosyl-L-methionine-dependent methyltransferases"/>
    <property type="match status" value="1"/>
</dbReference>
<dbReference type="PANTHER" id="PTHR43861:SF3">
    <property type="entry name" value="PUTATIVE (AFU_ORTHOLOGUE AFUA_2G14390)-RELATED"/>
    <property type="match status" value="1"/>
</dbReference>
<keyword evidence="1" id="KW-0808">Transferase</keyword>
<dbReference type="Gene3D" id="3.40.50.150">
    <property type="entry name" value="Vaccinia Virus protein VP39"/>
    <property type="match status" value="1"/>
</dbReference>